<dbReference type="EMBL" id="GG700649">
    <property type="protein sequence ID" value="KFL60823.1"/>
    <property type="molecule type" value="Genomic_DNA"/>
</dbReference>
<organism evidence="1 2">
    <name type="scientific">Trichophyton rubrum (strain ATCC MYA-4607 / CBS 118892)</name>
    <name type="common">Athlete's foot fungus</name>
    <dbReference type="NCBI Taxonomy" id="559305"/>
    <lineage>
        <taxon>Eukaryota</taxon>
        <taxon>Fungi</taxon>
        <taxon>Dikarya</taxon>
        <taxon>Ascomycota</taxon>
        <taxon>Pezizomycotina</taxon>
        <taxon>Eurotiomycetes</taxon>
        <taxon>Eurotiomycetidae</taxon>
        <taxon>Onygenales</taxon>
        <taxon>Arthrodermataceae</taxon>
        <taxon>Trichophyton</taxon>
    </lineage>
</organism>
<dbReference type="InParanoid" id="A0A080WRN1"/>
<gene>
    <name evidence="1" type="ORF">TERG_11823</name>
</gene>
<sequence length="104" mass="11038">METLIPPTMRGNTGYLYTFCPSLKPSTLPKVESISNTATSWSFGCPLVPLIPSRVTTGASFLLLGIPVQPTCVDLCTGCPFFPESEVDVGLPRCCSSTITFCAG</sequence>
<name>A0A080WRN1_TRIRC</name>
<dbReference type="GeneID" id="71777187"/>
<dbReference type="RefSeq" id="XP_047605618.1">
    <property type="nucleotide sequence ID" value="XM_047750875.1"/>
</dbReference>
<keyword evidence="2" id="KW-1185">Reference proteome</keyword>
<dbReference type="HOGENOM" id="CLU_2251972_0_0_1"/>
<protein>
    <submittedName>
        <fullName evidence="1">Uncharacterized protein</fullName>
    </submittedName>
</protein>
<dbReference type="AlphaFoldDB" id="A0A080WRN1"/>
<evidence type="ECO:0000313" key="1">
    <source>
        <dbReference type="EMBL" id="KFL60823.1"/>
    </source>
</evidence>
<accession>A0A080WRN1</accession>
<proteinExistence type="predicted"/>
<reference evidence="2" key="1">
    <citation type="journal article" date="2012" name="MBio">
        <title>Comparative genome analysis of Trichophyton rubrum and related dermatophytes reveals candidate genes involved in infection.</title>
        <authorList>
            <person name="Martinez D.A."/>
            <person name="Oliver B.G."/>
            <person name="Graeser Y."/>
            <person name="Goldberg J.M."/>
            <person name="Li W."/>
            <person name="Martinez-Rossi N.M."/>
            <person name="Monod M."/>
            <person name="Shelest E."/>
            <person name="Barton R.C."/>
            <person name="Birch E."/>
            <person name="Brakhage A.A."/>
            <person name="Chen Z."/>
            <person name="Gurr S.J."/>
            <person name="Heiman D."/>
            <person name="Heitman J."/>
            <person name="Kosti I."/>
            <person name="Rossi A."/>
            <person name="Saif S."/>
            <person name="Samalova M."/>
            <person name="Saunders C.W."/>
            <person name="Shea T."/>
            <person name="Summerbell R.C."/>
            <person name="Xu J."/>
            <person name="Young S."/>
            <person name="Zeng Q."/>
            <person name="Birren B.W."/>
            <person name="Cuomo C.A."/>
            <person name="White T.C."/>
        </authorList>
    </citation>
    <scope>NUCLEOTIDE SEQUENCE [LARGE SCALE GENOMIC DNA]</scope>
    <source>
        <strain evidence="2">ATCC MYA-4607 / CBS 118892</strain>
    </source>
</reference>
<dbReference type="Proteomes" id="UP000008864">
    <property type="component" value="Unassembled WGS sequence"/>
</dbReference>
<evidence type="ECO:0000313" key="2">
    <source>
        <dbReference type="Proteomes" id="UP000008864"/>
    </source>
</evidence>